<dbReference type="Pfam" id="PF03171">
    <property type="entry name" value="2OG-FeII_Oxy"/>
    <property type="match status" value="1"/>
</dbReference>
<sequence length="321" mass="36168">MQSASHSIPHVDMRQYDDNFEAFTQAVGNGYEQYGFIALTHHGVDTALIERALDTCRDLFALPEAVKMQYHRPGQGGARGYTPFGTEIAKDAKHVDLKEFWHVGRDVEGEPKYPQLLPNVWPQELPQFKQDMTAIYRELDKLGNKVLDAIAVFLDQPRDFFRDKVNNGNSILRPLHYPPIIDEGTPSVRAGAHEDINVLTLLVGSREPGLEVLAKDGTWVPVTIIEGAIICNVGDMLQRLTNHVLRSTTHRVVNPPAPYNAQSRYSIPFFLHFNPDVMITPLASCISDDNPQRDEPITADDYLMERLREIGLVKDNEDNNA</sequence>
<dbReference type="RefSeq" id="WP_105307758.1">
    <property type="nucleotide sequence ID" value="NZ_PIPS01000002.1"/>
</dbReference>
<feature type="domain" description="Fe2OG dioxygenase" evidence="6">
    <location>
        <begin position="167"/>
        <end position="273"/>
    </location>
</feature>
<proteinExistence type="inferred from homology"/>
<dbReference type="AlphaFoldDB" id="A0AA94EFL7"/>
<dbReference type="Proteomes" id="UP000286680">
    <property type="component" value="Unassembled WGS sequence"/>
</dbReference>
<dbReference type="PANTHER" id="PTHR10209:SF881">
    <property type="entry name" value="FI07970P-RELATED"/>
    <property type="match status" value="1"/>
</dbReference>
<dbReference type="InterPro" id="IPR005123">
    <property type="entry name" value="Oxoglu/Fe-dep_dioxygenase_dom"/>
</dbReference>
<dbReference type="InterPro" id="IPR044861">
    <property type="entry name" value="IPNS-like_FE2OG_OXY"/>
</dbReference>
<comment type="caution">
    <text evidence="7">The sequence shown here is derived from an EMBL/GenBank/DDBJ whole genome shotgun (WGS) entry which is preliminary data.</text>
</comment>
<accession>A0AA94EFL7</accession>
<dbReference type="SUPFAM" id="SSF51197">
    <property type="entry name" value="Clavaminate synthase-like"/>
    <property type="match status" value="1"/>
</dbReference>
<organism evidence="7 8">
    <name type="scientific">Idiomarina aquatica</name>
    <dbReference type="NCBI Taxonomy" id="1327752"/>
    <lineage>
        <taxon>Bacteria</taxon>
        <taxon>Pseudomonadati</taxon>
        <taxon>Pseudomonadota</taxon>
        <taxon>Gammaproteobacteria</taxon>
        <taxon>Alteromonadales</taxon>
        <taxon>Idiomarinaceae</taxon>
        <taxon>Idiomarina</taxon>
    </lineage>
</organism>
<keyword evidence="8" id="KW-1185">Reference proteome</keyword>
<reference evidence="8" key="1">
    <citation type="journal article" date="2018" name="Front. Microbiol.">
        <title>Genome-Based Analysis Reveals the Taxonomy and Diversity of the Family Idiomarinaceae.</title>
        <authorList>
            <person name="Liu Y."/>
            <person name="Lai Q."/>
            <person name="Shao Z."/>
        </authorList>
    </citation>
    <scope>NUCLEOTIDE SEQUENCE [LARGE SCALE GENOMIC DNA]</scope>
    <source>
        <strain evidence="8">SN-14</strain>
    </source>
</reference>
<keyword evidence="2 5" id="KW-0479">Metal-binding</keyword>
<comment type="similarity">
    <text evidence="1 5">Belongs to the iron/ascorbate-dependent oxidoreductase family.</text>
</comment>
<evidence type="ECO:0000256" key="1">
    <source>
        <dbReference type="ARBA" id="ARBA00008056"/>
    </source>
</evidence>
<dbReference type="EMBL" id="PIPS01000002">
    <property type="protein sequence ID" value="RUO43577.1"/>
    <property type="molecule type" value="Genomic_DNA"/>
</dbReference>
<dbReference type="Pfam" id="PF14226">
    <property type="entry name" value="DIOX_N"/>
    <property type="match status" value="1"/>
</dbReference>
<evidence type="ECO:0000256" key="2">
    <source>
        <dbReference type="ARBA" id="ARBA00022723"/>
    </source>
</evidence>
<evidence type="ECO:0000256" key="5">
    <source>
        <dbReference type="RuleBase" id="RU003682"/>
    </source>
</evidence>
<dbReference type="PANTHER" id="PTHR10209">
    <property type="entry name" value="OXIDOREDUCTASE, 2OG-FE II OXYGENASE FAMILY PROTEIN"/>
    <property type="match status" value="1"/>
</dbReference>
<protein>
    <submittedName>
        <fullName evidence="7">Flavonol synthase</fullName>
    </submittedName>
</protein>
<gene>
    <name evidence="7" type="ORF">CWE23_07360</name>
</gene>
<dbReference type="GO" id="GO:0046872">
    <property type="term" value="F:metal ion binding"/>
    <property type="evidence" value="ECO:0007669"/>
    <property type="project" value="UniProtKB-KW"/>
</dbReference>
<evidence type="ECO:0000259" key="6">
    <source>
        <dbReference type="PROSITE" id="PS51471"/>
    </source>
</evidence>
<dbReference type="Gene3D" id="2.60.120.330">
    <property type="entry name" value="B-lactam Antibiotic, Isopenicillin N Synthase, Chain"/>
    <property type="match status" value="1"/>
</dbReference>
<evidence type="ECO:0000256" key="3">
    <source>
        <dbReference type="ARBA" id="ARBA00023002"/>
    </source>
</evidence>
<dbReference type="InterPro" id="IPR026992">
    <property type="entry name" value="DIOX_N"/>
</dbReference>
<evidence type="ECO:0000313" key="8">
    <source>
        <dbReference type="Proteomes" id="UP000286680"/>
    </source>
</evidence>
<keyword evidence="3 5" id="KW-0560">Oxidoreductase</keyword>
<dbReference type="InterPro" id="IPR027443">
    <property type="entry name" value="IPNS-like_sf"/>
</dbReference>
<evidence type="ECO:0000256" key="4">
    <source>
        <dbReference type="ARBA" id="ARBA00023004"/>
    </source>
</evidence>
<dbReference type="GO" id="GO:0016491">
    <property type="term" value="F:oxidoreductase activity"/>
    <property type="evidence" value="ECO:0007669"/>
    <property type="project" value="UniProtKB-KW"/>
</dbReference>
<keyword evidence="4 5" id="KW-0408">Iron</keyword>
<evidence type="ECO:0000313" key="7">
    <source>
        <dbReference type="EMBL" id="RUO43577.1"/>
    </source>
</evidence>
<name>A0AA94EFL7_9GAMM</name>
<dbReference type="PROSITE" id="PS51471">
    <property type="entry name" value="FE2OG_OXY"/>
    <property type="match status" value="1"/>
</dbReference>